<sequence>MTVCGGTFIQFTPQCLCFYNSTKVLISIELLLQEQQVIGIPQPVRPISNVGPRPVLVDKIHPLAEKARRAREARLIISIISVKSGDPNESEEGAALELSGVWASPLPMMGCWGWSNWAGPNSRFVQLWFELAAWMRSTSRGIQR</sequence>
<proteinExistence type="predicted"/>
<evidence type="ECO:0000313" key="2">
    <source>
        <dbReference type="Proteomes" id="UP000325081"/>
    </source>
</evidence>
<organism evidence="1 2">
    <name type="scientific">Striga asiatica</name>
    <name type="common">Asiatic witchweed</name>
    <name type="synonym">Buchnera asiatica</name>
    <dbReference type="NCBI Taxonomy" id="4170"/>
    <lineage>
        <taxon>Eukaryota</taxon>
        <taxon>Viridiplantae</taxon>
        <taxon>Streptophyta</taxon>
        <taxon>Embryophyta</taxon>
        <taxon>Tracheophyta</taxon>
        <taxon>Spermatophyta</taxon>
        <taxon>Magnoliopsida</taxon>
        <taxon>eudicotyledons</taxon>
        <taxon>Gunneridae</taxon>
        <taxon>Pentapetalae</taxon>
        <taxon>asterids</taxon>
        <taxon>lamiids</taxon>
        <taxon>Lamiales</taxon>
        <taxon>Orobanchaceae</taxon>
        <taxon>Buchnereae</taxon>
        <taxon>Striga</taxon>
    </lineage>
</organism>
<dbReference type="EMBL" id="BKCP01009848">
    <property type="protein sequence ID" value="GER51761.1"/>
    <property type="molecule type" value="Genomic_DNA"/>
</dbReference>
<protein>
    <submittedName>
        <fullName evidence="1">Glutamate-1-semialdehyde-2 1-aminomutase</fullName>
    </submittedName>
</protein>
<accession>A0A5A7R665</accession>
<gene>
    <name evidence="1" type="ORF">STAS_29168</name>
</gene>
<evidence type="ECO:0000313" key="1">
    <source>
        <dbReference type="EMBL" id="GER51761.1"/>
    </source>
</evidence>
<comment type="caution">
    <text evidence="1">The sequence shown here is derived from an EMBL/GenBank/DDBJ whole genome shotgun (WGS) entry which is preliminary data.</text>
</comment>
<dbReference type="AlphaFoldDB" id="A0A5A7R665"/>
<keyword evidence="2" id="KW-1185">Reference proteome</keyword>
<name>A0A5A7R665_STRAF</name>
<dbReference type="Proteomes" id="UP000325081">
    <property type="component" value="Unassembled WGS sequence"/>
</dbReference>
<reference evidence="2" key="1">
    <citation type="journal article" date="2019" name="Curr. Biol.">
        <title>Genome Sequence of Striga asiatica Provides Insight into the Evolution of Plant Parasitism.</title>
        <authorList>
            <person name="Yoshida S."/>
            <person name="Kim S."/>
            <person name="Wafula E.K."/>
            <person name="Tanskanen J."/>
            <person name="Kim Y.M."/>
            <person name="Honaas L."/>
            <person name="Yang Z."/>
            <person name="Spallek T."/>
            <person name="Conn C.E."/>
            <person name="Ichihashi Y."/>
            <person name="Cheong K."/>
            <person name="Cui S."/>
            <person name="Der J.P."/>
            <person name="Gundlach H."/>
            <person name="Jiao Y."/>
            <person name="Hori C."/>
            <person name="Ishida J.K."/>
            <person name="Kasahara H."/>
            <person name="Kiba T."/>
            <person name="Kim M.S."/>
            <person name="Koo N."/>
            <person name="Laohavisit A."/>
            <person name="Lee Y.H."/>
            <person name="Lumba S."/>
            <person name="McCourt P."/>
            <person name="Mortimer J.C."/>
            <person name="Mutuku J.M."/>
            <person name="Nomura T."/>
            <person name="Sasaki-Sekimoto Y."/>
            <person name="Seto Y."/>
            <person name="Wang Y."/>
            <person name="Wakatake T."/>
            <person name="Sakakibara H."/>
            <person name="Demura T."/>
            <person name="Yamaguchi S."/>
            <person name="Yoneyama K."/>
            <person name="Manabe R.I."/>
            <person name="Nelson D.C."/>
            <person name="Schulman A.H."/>
            <person name="Timko M.P."/>
            <person name="dePamphilis C.W."/>
            <person name="Choi D."/>
            <person name="Shirasu K."/>
        </authorList>
    </citation>
    <scope>NUCLEOTIDE SEQUENCE [LARGE SCALE GENOMIC DNA]</scope>
    <source>
        <strain evidence="2">cv. UVA1</strain>
    </source>
</reference>